<dbReference type="AlphaFoldDB" id="A0A2U1B8X4"/>
<comment type="caution">
    <text evidence="8">The sequence shown here is derived from an EMBL/GenBank/DDBJ whole genome shotgun (WGS) entry which is preliminary data.</text>
</comment>
<proteinExistence type="inferred from homology"/>
<reference evidence="8 9" key="1">
    <citation type="submission" date="2018-04" db="EMBL/GenBank/DDBJ databases">
        <title>Genomic Encyclopedia of Type Strains, Phase IV (KMG-IV): sequencing the most valuable type-strain genomes for metagenomic binning, comparative biology and taxonomic classification.</title>
        <authorList>
            <person name="Goeker M."/>
        </authorList>
    </citation>
    <scope>NUCLEOTIDE SEQUENCE [LARGE SCALE GENOMIC DNA]</scope>
    <source>
        <strain evidence="8 9">DSM 14823</strain>
    </source>
</reference>
<dbReference type="FunFam" id="3.30.230.40:FF:000001">
    <property type="entry name" value="Imidazoleglycerol-phosphate dehydratase HisB"/>
    <property type="match status" value="1"/>
</dbReference>
<comment type="pathway">
    <text evidence="1 6 7">Amino-acid biosynthesis; L-histidine biosynthesis; L-histidine from 5-phospho-alpha-D-ribose 1-diphosphate: step 6/9.</text>
</comment>
<dbReference type="Pfam" id="PF00475">
    <property type="entry name" value="IGPD"/>
    <property type="match status" value="1"/>
</dbReference>
<dbReference type="Gene3D" id="3.30.230.40">
    <property type="entry name" value="Imidazole glycerol phosphate dehydratase, domain 1"/>
    <property type="match status" value="2"/>
</dbReference>
<dbReference type="NCBIfam" id="NF002111">
    <property type="entry name" value="PRK00951.2-1"/>
    <property type="match status" value="1"/>
</dbReference>
<evidence type="ECO:0000313" key="8">
    <source>
        <dbReference type="EMBL" id="PVY45106.1"/>
    </source>
</evidence>
<evidence type="ECO:0000256" key="1">
    <source>
        <dbReference type="ARBA" id="ARBA00005047"/>
    </source>
</evidence>
<name>A0A2U1B8X4_9BACT</name>
<keyword evidence="9" id="KW-1185">Reference proteome</keyword>
<organism evidence="8 9">
    <name type="scientific">Victivallis vadensis</name>
    <dbReference type="NCBI Taxonomy" id="172901"/>
    <lineage>
        <taxon>Bacteria</taxon>
        <taxon>Pseudomonadati</taxon>
        <taxon>Lentisphaerota</taxon>
        <taxon>Lentisphaeria</taxon>
        <taxon>Victivallales</taxon>
        <taxon>Victivallaceae</taxon>
        <taxon>Victivallis</taxon>
    </lineage>
</organism>
<dbReference type="InterPro" id="IPR020568">
    <property type="entry name" value="Ribosomal_Su5_D2-typ_SF"/>
</dbReference>
<evidence type="ECO:0000256" key="5">
    <source>
        <dbReference type="ARBA" id="ARBA00023239"/>
    </source>
</evidence>
<evidence type="ECO:0000256" key="3">
    <source>
        <dbReference type="ARBA" id="ARBA00022605"/>
    </source>
</evidence>
<dbReference type="EC" id="4.2.1.19" evidence="6 7"/>
<dbReference type="UniPathway" id="UPA00031">
    <property type="reaction ID" value="UER00011"/>
</dbReference>
<dbReference type="GO" id="GO:0004424">
    <property type="term" value="F:imidazoleglycerol-phosphate dehydratase activity"/>
    <property type="evidence" value="ECO:0007669"/>
    <property type="project" value="UniProtKB-UniRule"/>
</dbReference>
<dbReference type="FunFam" id="3.30.230.40:FF:000003">
    <property type="entry name" value="Imidazoleglycerol-phosphate dehydratase HisB"/>
    <property type="match status" value="1"/>
</dbReference>
<dbReference type="SUPFAM" id="SSF54211">
    <property type="entry name" value="Ribosomal protein S5 domain 2-like"/>
    <property type="match status" value="2"/>
</dbReference>
<dbReference type="PANTHER" id="PTHR23133">
    <property type="entry name" value="IMIDAZOLEGLYCEROL-PHOSPHATE DEHYDRATASE HIS7"/>
    <property type="match status" value="1"/>
</dbReference>
<gene>
    <name evidence="6" type="primary">hisB</name>
    <name evidence="8" type="ORF">C8D82_10320</name>
</gene>
<evidence type="ECO:0000256" key="6">
    <source>
        <dbReference type="HAMAP-Rule" id="MF_00076"/>
    </source>
</evidence>
<keyword evidence="6" id="KW-0963">Cytoplasm</keyword>
<dbReference type="GeneID" id="78294012"/>
<keyword evidence="4 6" id="KW-0368">Histidine biosynthesis</keyword>
<dbReference type="PANTHER" id="PTHR23133:SF2">
    <property type="entry name" value="IMIDAZOLEGLYCEROL-PHOSPHATE DEHYDRATASE"/>
    <property type="match status" value="1"/>
</dbReference>
<dbReference type="EMBL" id="QEKH01000003">
    <property type="protein sequence ID" value="PVY45106.1"/>
    <property type="molecule type" value="Genomic_DNA"/>
</dbReference>
<dbReference type="PROSITE" id="PS00955">
    <property type="entry name" value="IGP_DEHYDRATASE_2"/>
    <property type="match status" value="1"/>
</dbReference>
<dbReference type="HAMAP" id="MF_00076">
    <property type="entry name" value="HisB"/>
    <property type="match status" value="1"/>
</dbReference>
<protein>
    <recommendedName>
        <fullName evidence="2 6">Imidazoleglycerol-phosphate dehydratase</fullName>
        <shortName evidence="6">IGPD</shortName>
        <ecNumber evidence="6 7">4.2.1.19</ecNumber>
    </recommendedName>
</protein>
<accession>A0A2U1B8X4</accession>
<keyword evidence="5 6" id="KW-0456">Lyase</keyword>
<evidence type="ECO:0000256" key="2">
    <source>
        <dbReference type="ARBA" id="ARBA00016664"/>
    </source>
</evidence>
<dbReference type="CDD" id="cd07914">
    <property type="entry name" value="IGPD"/>
    <property type="match status" value="1"/>
</dbReference>
<sequence length="198" mass="21769">MATERFAAVRRTTRETDIEVKISLDGTGRGQIDTGIPFMDHMLELFARHGFFDLEVKAVGDLAVDYHHTMEDLGLVLGDALAKALGDKAGIRRYGNMILPMDETLVLVALDLSGRPCLVWDVDFPAPGMIRDLDVRLFHEFFLALVNKSGMNLHVKKLAGEEVHHVAEAIFKAFAKALDQATAIDPRVVGVLSTKGSL</sequence>
<dbReference type="PROSITE" id="PS00954">
    <property type="entry name" value="IGP_DEHYDRATASE_1"/>
    <property type="match status" value="1"/>
</dbReference>
<dbReference type="InterPro" id="IPR020565">
    <property type="entry name" value="ImidazoleglycerP_deHydtase_CS"/>
</dbReference>
<dbReference type="NCBIfam" id="NF002114">
    <property type="entry name" value="PRK00951.2-4"/>
    <property type="match status" value="1"/>
</dbReference>
<dbReference type="GO" id="GO:0000105">
    <property type="term" value="P:L-histidine biosynthetic process"/>
    <property type="evidence" value="ECO:0007669"/>
    <property type="project" value="UniProtKB-UniRule"/>
</dbReference>
<comment type="catalytic activity">
    <reaction evidence="6 7">
        <text>D-erythro-1-(imidazol-4-yl)glycerol 3-phosphate = 3-(imidazol-4-yl)-2-oxopropyl phosphate + H2O</text>
        <dbReference type="Rhea" id="RHEA:11040"/>
        <dbReference type="ChEBI" id="CHEBI:15377"/>
        <dbReference type="ChEBI" id="CHEBI:57766"/>
        <dbReference type="ChEBI" id="CHEBI:58278"/>
        <dbReference type="EC" id="4.2.1.19"/>
    </reaction>
</comment>
<dbReference type="Proteomes" id="UP000245959">
    <property type="component" value="Unassembled WGS sequence"/>
</dbReference>
<evidence type="ECO:0000313" key="9">
    <source>
        <dbReference type="Proteomes" id="UP000245959"/>
    </source>
</evidence>
<evidence type="ECO:0000256" key="4">
    <source>
        <dbReference type="ARBA" id="ARBA00023102"/>
    </source>
</evidence>
<comment type="similarity">
    <text evidence="6 7">Belongs to the imidazoleglycerol-phosphate dehydratase family.</text>
</comment>
<dbReference type="InterPro" id="IPR038494">
    <property type="entry name" value="IGPD_sf"/>
</dbReference>
<dbReference type="RefSeq" id="WP_116882682.1">
    <property type="nucleotide sequence ID" value="NZ_CAJKCJ010000053.1"/>
</dbReference>
<comment type="subcellular location">
    <subcellularLocation>
        <location evidence="6 7">Cytoplasm</location>
    </subcellularLocation>
</comment>
<dbReference type="GO" id="GO:0005737">
    <property type="term" value="C:cytoplasm"/>
    <property type="evidence" value="ECO:0007669"/>
    <property type="project" value="UniProtKB-SubCell"/>
</dbReference>
<dbReference type="InterPro" id="IPR000807">
    <property type="entry name" value="ImidazoleglycerolP_deHydtase"/>
</dbReference>
<keyword evidence="3 6" id="KW-0028">Amino-acid biosynthesis</keyword>
<evidence type="ECO:0000256" key="7">
    <source>
        <dbReference type="RuleBase" id="RU000599"/>
    </source>
</evidence>